<evidence type="ECO:0000256" key="1">
    <source>
        <dbReference type="ARBA" id="ARBA00004601"/>
    </source>
</evidence>
<dbReference type="Gene3D" id="1.20.1280.130">
    <property type="match status" value="1"/>
</dbReference>
<dbReference type="GO" id="GO:0015031">
    <property type="term" value="P:protein transport"/>
    <property type="evidence" value="ECO:0007669"/>
    <property type="project" value="UniProtKB-KW"/>
</dbReference>
<keyword evidence="3" id="KW-0813">Transport</keyword>
<dbReference type="InterPro" id="IPR039745">
    <property type="entry name" value="Vps54"/>
</dbReference>
<dbReference type="InterPro" id="IPR012501">
    <property type="entry name" value="Vps54_C"/>
</dbReference>
<feature type="region of interest" description="Disordered" evidence="7">
    <location>
        <begin position="1"/>
        <end position="41"/>
    </location>
</feature>
<evidence type="ECO:0000256" key="3">
    <source>
        <dbReference type="ARBA" id="ARBA00022448"/>
    </source>
</evidence>
<dbReference type="GO" id="GO:0000938">
    <property type="term" value="C:GARP complex"/>
    <property type="evidence" value="ECO:0007669"/>
    <property type="project" value="InterPro"/>
</dbReference>
<evidence type="ECO:0000256" key="6">
    <source>
        <dbReference type="ARBA" id="ARBA00023054"/>
    </source>
</evidence>
<dbReference type="Proteomes" id="UP000695562">
    <property type="component" value="Unassembled WGS sequence"/>
</dbReference>
<keyword evidence="5" id="KW-0333">Golgi apparatus</keyword>
<dbReference type="GO" id="GO:0005829">
    <property type="term" value="C:cytosol"/>
    <property type="evidence" value="ECO:0007669"/>
    <property type="project" value="GOC"/>
</dbReference>
<dbReference type="EMBL" id="AJWJ01000118">
    <property type="protein sequence ID" value="KAF2075027.1"/>
    <property type="molecule type" value="Genomic_DNA"/>
</dbReference>
<dbReference type="GO" id="GO:0019905">
    <property type="term" value="F:syntaxin binding"/>
    <property type="evidence" value="ECO:0007669"/>
    <property type="project" value="TreeGrafter"/>
</dbReference>
<keyword evidence="10" id="KW-1185">Reference proteome</keyword>
<proteinExistence type="inferred from homology"/>
<feature type="domain" description="Vacuolar protein sorting-associated protein 54 C-terminal" evidence="8">
    <location>
        <begin position="665"/>
        <end position="796"/>
    </location>
</feature>
<comment type="subcellular location">
    <subcellularLocation>
        <location evidence="1">Golgi apparatus</location>
        <location evidence="1">trans-Golgi network</location>
    </subcellularLocation>
</comment>
<comment type="similarity">
    <text evidence="2">Belongs to the VPS54 family.</text>
</comment>
<accession>A0A8J4PYR6</accession>
<evidence type="ECO:0000256" key="7">
    <source>
        <dbReference type="SAM" id="MobiDB-lite"/>
    </source>
</evidence>
<gene>
    <name evidence="9" type="ORF">CYY_003679</name>
</gene>
<dbReference type="Pfam" id="PF07928">
    <property type="entry name" value="Vps54"/>
    <property type="match status" value="1"/>
</dbReference>
<keyword evidence="4" id="KW-0653">Protein transport</keyword>
<keyword evidence="6" id="KW-0175">Coiled coil</keyword>
<sequence>MSLPIQKSGTGTSLDTTTTTTNSTPTTSSNNSSPSSLTRSSSQLLFEKNNYEPFIFAQSLTSVCLDPMTPIPNEWEPADLQVPPLPNSSSLGSINLNSFQNYLNKISPVYKIYNSNKNRELIPTNKKTQEEIISLDNVPEFFFKKNLTKSEILNYANSDPSPILFQKLEHYSTIIEENIVGHVRDKSLAFFSAMSELKQFRQELILLSKHVKNSDHLLDVIDDTVINSLKITQLHLQKNRIQETIDRLQLISDVKQTQPTLQLLLSKGDYMGALDLIYSTKYALEFDLCQTSCLKNLSPQLIEMISLIEKMSIADFIKIALNDDLLLQNDNPDNNDNSNDSNNTDNNNNNSLEQNIEDMLIPLIRVILRIGKIEITLEQFRDSCIQSIKQLFKTVVSNVIYDIDQGKIPSFSSSVYRNSINNNNRNNNNNTSSGYSWVECKSKLIKLSPTDSLPLFKAIDMAFRSKFKILSKIMNLIINEISTDSNSSNNSNNNNNNNNIFIQHTLDSTQVQVLQHSCNSLLYSINETMQERISSLIKARAEINSKMALTDFVCFYNQIKSFLDFSESSTPGVKRKSIILRSTFLSQAKLFLDILHKNRLSSLSLLLENEDWIQVQVVSEFQNIVNHLVNLSLDHEENESNNSNNEEQQQQQDNNILEEICISGEPFKVVNTGLMLIKFINDYTTCIEQLPSLTIDSIPKLIELLHTFNQMTYQLVLGAGARQTMKLKTITSKHLGLASQCLSLVIKFIPYLKTFLTKRLESKQYPLLNGLDKLLQDYTSHRQEIFTKFVVIIKERCTHQLKLMVVTDLKNDSLPIPTPPIAALVKDLSTLHKLLAGILSSEQVFKVFTNVYFMFNGLFLEYVDRFDLSSKSAKRRIHNDIAHMLANLRKLPNCGEPGNQIEEYINQHYPI</sequence>
<dbReference type="GO" id="GO:0006896">
    <property type="term" value="P:Golgi to vacuole transport"/>
    <property type="evidence" value="ECO:0007669"/>
    <property type="project" value="TreeGrafter"/>
</dbReference>
<dbReference type="Gene3D" id="6.10.250.860">
    <property type="match status" value="1"/>
</dbReference>
<feature type="compositionally biased region" description="Low complexity" evidence="7">
    <location>
        <begin position="8"/>
        <end position="41"/>
    </location>
</feature>
<name>A0A8J4PYR6_9MYCE</name>
<evidence type="ECO:0000256" key="2">
    <source>
        <dbReference type="ARBA" id="ARBA00009150"/>
    </source>
</evidence>
<dbReference type="PANTHER" id="PTHR12965">
    <property type="entry name" value="VACUOLAR PROTEIN SORTING 54"/>
    <property type="match status" value="1"/>
</dbReference>
<comment type="caution">
    <text evidence="9">The sequence shown here is derived from an EMBL/GenBank/DDBJ whole genome shotgun (WGS) entry which is preliminary data.</text>
</comment>
<evidence type="ECO:0000259" key="8">
    <source>
        <dbReference type="Pfam" id="PF07928"/>
    </source>
</evidence>
<dbReference type="GO" id="GO:0042147">
    <property type="term" value="P:retrograde transport, endosome to Golgi"/>
    <property type="evidence" value="ECO:0007669"/>
    <property type="project" value="InterPro"/>
</dbReference>
<organism evidence="9 10">
    <name type="scientific">Polysphondylium violaceum</name>
    <dbReference type="NCBI Taxonomy" id="133409"/>
    <lineage>
        <taxon>Eukaryota</taxon>
        <taxon>Amoebozoa</taxon>
        <taxon>Evosea</taxon>
        <taxon>Eumycetozoa</taxon>
        <taxon>Dictyostelia</taxon>
        <taxon>Dictyosteliales</taxon>
        <taxon>Dictyosteliaceae</taxon>
        <taxon>Polysphondylium</taxon>
    </lineage>
</organism>
<dbReference type="PANTHER" id="PTHR12965:SF0">
    <property type="entry name" value="VACUOLAR PROTEIN SORTING-ASSOCIATED PROTEIN 54"/>
    <property type="match status" value="1"/>
</dbReference>
<dbReference type="OrthoDB" id="10259024at2759"/>
<evidence type="ECO:0000256" key="4">
    <source>
        <dbReference type="ARBA" id="ARBA00022927"/>
    </source>
</evidence>
<evidence type="ECO:0000313" key="10">
    <source>
        <dbReference type="Proteomes" id="UP000695562"/>
    </source>
</evidence>
<protein>
    <recommendedName>
        <fullName evidence="8">Vacuolar protein sorting-associated protein 54 C-terminal domain-containing protein</fullName>
    </recommendedName>
</protein>
<feature type="region of interest" description="Disordered" evidence="7">
    <location>
        <begin position="330"/>
        <end position="351"/>
    </location>
</feature>
<reference evidence="9" key="1">
    <citation type="submission" date="2020-01" db="EMBL/GenBank/DDBJ databases">
        <title>Development of genomics and gene disruption for Polysphondylium violaceum indicates a role for the polyketide synthase stlB in stalk morphogenesis.</title>
        <authorList>
            <person name="Narita B."/>
            <person name="Kawabe Y."/>
            <person name="Kin K."/>
            <person name="Saito T."/>
            <person name="Gibbs R."/>
            <person name="Kuspa A."/>
            <person name="Muzny D."/>
            <person name="Queller D."/>
            <person name="Richards S."/>
            <person name="Strassman J."/>
            <person name="Sucgang R."/>
            <person name="Worley K."/>
            <person name="Schaap P."/>
        </authorList>
    </citation>
    <scope>NUCLEOTIDE SEQUENCE</scope>
    <source>
        <strain evidence="9">QSvi11</strain>
    </source>
</reference>
<evidence type="ECO:0000256" key="5">
    <source>
        <dbReference type="ARBA" id="ARBA00023034"/>
    </source>
</evidence>
<dbReference type="AlphaFoldDB" id="A0A8J4PYR6"/>
<evidence type="ECO:0000313" key="9">
    <source>
        <dbReference type="EMBL" id="KAF2075027.1"/>
    </source>
</evidence>